<dbReference type="Ensembl" id="ENSMALT00000028694.1">
    <property type="protein sequence ID" value="ENSMALP00000028178.1"/>
    <property type="gene ID" value="ENSMALG00000019520.1"/>
</dbReference>
<accession>A0A3Q3KG61</accession>
<feature type="region of interest" description="Disordered" evidence="1">
    <location>
        <begin position="1"/>
        <end position="88"/>
    </location>
</feature>
<feature type="domain" description="ARC105/Med15 mediator subunit central" evidence="2">
    <location>
        <begin position="93"/>
        <end position="193"/>
    </location>
</feature>
<sequence length="330" mass="35841">MMSSPSLVQVQTPQPMPPPPQPSPQPPTSQPNSAGSGPTPSPGGFQPSPSPQPSQSPANARTPQNYGVPSPGPLSTPGNPSSVMSPAGATSLEDQQYMEKLKQLSKYIEPLRRMINKIDKNEDRKKDLSKMKSLLTILTDPNTRCPLKTLQKSDPPTSSSGHQTAVFVDAVMANIRSPFFNHSLYRTFAPAMTSIHGPPITGPSVSGRKRKHEDDERHTIPNILQGEVARLDVKFLVNLDTSYCSNNGTVHLICKLGETDSHHCSSSSAHYPDQSPYWADDGEQYGANSFLQTVHSNMTSKLLQLPDKHSVTELLNTWAQSVRQACLSAA</sequence>
<dbReference type="STRING" id="43700.ENSMALP00000028178"/>
<feature type="compositionally biased region" description="Low complexity" evidence="1">
    <location>
        <begin position="30"/>
        <end position="47"/>
    </location>
</feature>
<protein>
    <submittedName>
        <fullName evidence="4">Uncharacterized protein</fullName>
    </submittedName>
</protein>
<name>A0A3Q3KG61_MONAL</name>
<reference evidence="4" key="2">
    <citation type="submission" date="2025-09" db="UniProtKB">
        <authorList>
            <consortium name="Ensembl"/>
        </authorList>
    </citation>
    <scope>IDENTIFICATION</scope>
</reference>
<evidence type="ECO:0000259" key="2">
    <source>
        <dbReference type="Pfam" id="PF21538"/>
    </source>
</evidence>
<dbReference type="InterPro" id="IPR048386">
    <property type="entry name" value="Med15_C"/>
</dbReference>
<feature type="compositionally biased region" description="Pro residues" evidence="1">
    <location>
        <begin position="14"/>
        <end position="29"/>
    </location>
</feature>
<evidence type="ECO:0000259" key="3">
    <source>
        <dbReference type="Pfam" id="PF21539"/>
    </source>
</evidence>
<keyword evidence="5" id="KW-1185">Reference proteome</keyword>
<dbReference type="Pfam" id="PF21539">
    <property type="entry name" value="Med15_C"/>
    <property type="match status" value="1"/>
</dbReference>
<evidence type="ECO:0000313" key="4">
    <source>
        <dbReference type="Ensembl" id="ENSMALP00000028178.1"/>
    </source>
</evidence>
<evidence type="ECO:0000256" key="1">
    <source>
        <dbReference type="SAM" id="MobiDB-lite"/>
    </source>
</evidence>
<feature type="compositionally biased region" description="Polar residues" evidence="1">
    <location>
        <begin position="58"/>
        <end position="67"/>
    </location>
</feature>
<feature type="domain" description="ARC105/Med15 mediator subunit C-terminal" evidence="3">
    <location>
        <begin position="220"/>
        <end position="324"/>
    </location>
</feature>
<dbReference type="PANTHER" id="PTHR31804">
    <property type="entry name" value="MEDIATOR OF RNA POLYMERASE II TRANSCRIPTION SUBUNIT 15"/>
    <property type="match status" value="1"/>
</dbReference>
<dbReference type="Proteomes" id="UP000261600">
    <property type="component" value="Unplaced"/>
</dbReference>
<dbReference type="InterPro" id="IPR048385">
    <property type="entry name" value="Med15_central"/>
</dbReference>
<evidence type="ECO:0000313" key="5">
    <source>
        <dbReference type="Proteomes" id="UP000261600"/>
    </source>
</evidence>
<proteinExistence type="predicted"/>
<dbReference type="Pfam" id="PF21538">
    <property type="entry name" value="Med15_M"/>
    <property type="match status" value="1"/>
</dbReference>
<reference evidence="4" key="1">
    <citation type="submission" date="2025-08" db="UniProtKB">
        <authorList>
            <consortium name="Ensembl"/>
        </authorList>
    </citation>
    <scope>IDENTIFICATION</scope>
</reference>
<dbReference type="AlphaFoldDB" id="A0A3Q3KG61"/>
<organism evidence="4 5">
    <name type="scientific">Monopterus albus</name>
    <name type="common">Swamp eel</name>
    <dbReference type="NCBI Taxonomy" id="43700"/>
    <lineage>
        <taxon>Eukaryota</taxon>
        <taxon>Metazoa</taxon>
        <taxon>Chordata</taxon>
        <taxon>Craniata</taxon>
        <taxon>Vertebrata</taxon>
        <taxon>Euteleostomi</taxon>
        <taxon>Actinopterygii</taxon>
        <taxon>Neopterygii</taxon>
        <taxon>Teleostei</taxon>
        <taxon>Neoteleostei</taxon>
        <taxon>Acanthomorphata</taxon>
        <taxon>Anabantaria</taxon>
        <taxon>Synbranchiformes</taxon>
        <taxon>Synbranchidae</taxon>
        <taxon>Monopterus</taxon>
    </lineage>
</organism>
<dbReference type="PANTHER" id="PTHR31804:SF3">
    <property type="entry name" value="MEDIATOR OF RNA POLYMERASE II TRANSCRIPTION SUBUNIT 15"/>
    <property type="match status" value="1"/>
</dbReference>